<keyword evidence="1" id="KW-0812">Transmembrane</keyword>
<keyword evidence="1" id="KW-0472">Membrane</keyword>
<protein>
    <submittedName>
        <fullName evidence="4">Methionine/alanine import family NSS transporter small subunit</fullName>
    </submittedName>
</protein>
<dbReference type="Pfam" id="PF16951">
    <property type="entry name" value="MaAIMP_sms"/>
    <property type="match status" value="1"/>
</dbReference>
<dbReference type="InterPro" id="IPR031596">
    <property type="entry name" value="MaAIMP_sms"/>
</dbReference>
<evidence type="ECO:0000313" key="4">
    <source>
        <dbReference type="EMBL" id="QOW42861.1"/>
    </source>
</evidence>
<dbReference type="NCBIfam" id="NF033493">
    <property type="entry name" value="MetS_like_NSS"/>
    <property type="match status" value="1"/>
</dbReference>
<sequence length="36" mass="4034">MNTEAIIMMIISTVLLWGGLILAMIHLSKHPDEPED</sequence>
<accession>A0A1Z9Z0F4</accession>
<dbReference type="AlphaFoldDB" id="A0A1Z9Z0F4"/>
<feature type="transmembrane region" description="Helical" evidence="1">
    <location>
        <begin position="6"/>
        <end position="27"/>
    </location>
</feature>
<proteinExistence type="predicted"/>
<evidence type="ECO:0000256" key="1">
    <source>
        <dbReference type="SAM" id="Phobius"/>
    </source>
</evidence>
<organism evidence="4 6">
    <name type="scientific">Acinetobacter indicus</name>
    <dbReference type="NCBI Taxonomy" id="756892"/>
    <lineage>
        <taxon>Bacteria</taxon>
        <taxon>Pseudomonadati</taxon>
        <taxon>Pseudomonadota</taxon>
        <taxon>Gammaproteobacteria</taxon>
        <taxon>Moraxellales</taxon>
        <taxon>Moraxellaceae</taxon>
        <taxon>Acinetobacter</taxon>
    </lineage>
</organism>
<reference evidence="3 5" key="1">
    <citation type="submission" date="2019-09" db="EMBL/GenBank/DDBJ databases">
        <title>Non-baumannii Acinetobacter spp. carrying blaNDM-1 isolated in China.</title>
        <authorList>
            <person name="Cui C."/>
            <person name="Chen C."/>
            <person name="Sun J."/>
            <person name="Liu Y."/>
        </authorList>
    </citation>
    <scope>NUCLEOTIDE SEQUENCE [LARGE SCALE GENOMIC DNA]</scope>
    <source>
        <strain evidence="3 5">B18</strain>
    </source>
</reference>
<reference evidence="4 6" key="2">
    <citation type="submission" date="2020-02" db="EMBL/GenBank/DDBJ databases">
        <title>Tigecycline-resistant Acinetobacter species from pigs and migratory birds.</title>
        <authorList>
            <person name="Chen C."/>
            <person name="Sun J."/>
            <person name="Liao X.-P."/>
            <person name="Liu Y.-H."/>
        </authorList>
    </citation>
    <scope>NUCLEOTIDE SEQUENCE [LARGE SCALE GENOMIC DNA]</scope>
    <source>
        <strain evidence="4 6">C15_T</strain>
    </source>
</reference>
<evidence type="ECO:0000313" key="3">
    <source>
        <dbReference type="EMBL" id="QIC71549.1"/>
    </source>
</evidence>
<dbReference type="KEGG" id="aid:CTZ23_15045"/>
<dbReference type="Proteomes" id="UP000503440">
    <property type="component" value="Chromosome"/>
</dbReference>
<evidence type="ECO:0000313" key="6">
    <source>
        <dbReference type="Proteomes" id="UP000593812"/>
    </source>
</evidence>
<dbReference type="EMBL" id="JAWJYY010000001">
    <property type="protein sequence ID" value="MDV4314237.1"/>
    <property type="molecule type" value="Genomic_DNA"/>
</dbReference>
<evidence type="ECO:0000313" key="5">
    <source>
        <dbReference type="Proteomes" id="UP000503440"/>
    </source>
</evidence>
<dbReference type="RefSeq" id="WP_005181164.1">
    <property type="nucleotide sequence ID" value="NZ_CAXNYR010000019.1"/>
</dbReference>
<dbReference type="EMBL" id="CP044455">
    <property type="protein sequence ID" value="QIC71549.1"/>
    <property type="molecule type" value="Genomic_DNA"/>
</dbReference>
<dbReference type="Proteomes" id="UP001284654">
    <property type="component" value="Unassembled WGS sequence"/>
</dbReference>
<reference evidence="2" key="3">
    <citation type="submission" date="2023-10" db="EMBL/GenBank/DDBJ databases">
        <authorList>
            <person name="Sykes E.M.E."/>
            <person name="Khan I.U.H."/>
            <person name="Kumar A."/>
        </authorList>
    </citation>
    <scope>NUCLEOTIDE SEQUENCE</scope>
    <source>
        <strain evidence="2">IK5</strain>
    </source>
</reference>
<dbReference type="EMBL" id="CP048654">
    <property type="protein sequence ID" value="QOW42861.1"/>
    <property type="molecule type" value="Genomic_DNA"/>
</dbReference>
<keyword evidence="1" id="KW-1133">Transmembrane helix</keyword>
<evidence type="ECO:0000313" key="2">
    <source>
        <dbReference type="EMBL" id="MDV4314237.1"/>
    </source>
</evidence>
<name>A0A1Z9Z0F4_9GAMM</name>
<gene>
    <name evidence="3" type="ORF">FSC09_14660</name>
    <name evidence="4" type="ORF">G0027_08300</name>
    <name evidence="2" type="ORF">MSG88_00135</name>
</gene>
<dbReference type="Proteomes" id="UP000593812">
    <property type="component" value="Chromosome"/>
</dbReference>